<protein>
    <submittedName>
        <fullName evidence="1">Uncharacterized protein</fullName>
    </submittedName>
</protein>
<accession>A0AA86Q6Y3</accession>
<reference evidence="2 3" key="2">
    <citation type="submission" date="2024-07" db="EMBL/GenBank/DDBJ databases">
        <authorList>
            <person name="Akdeniz Z."/>
        </authorList>
    </citation>
    <scope>NUCLEOTIDE SEQUENCE [LARGE SCALE GENOMIC DNA]</scope>
</reference>
<evidence type="ECO:0000313" key="3">
    <source>
        <dbReference type="Proteomes" id="UP001642409"/>
    </source>
</evidence>
<proteinExistence type="predicted"/>
<dbReference type="AlphaFoldDB" id="A0AA86Q6Y3"/>
<dbReference type="EMBL" id="CATOUU010000774">
    <property type="protein sequence ID" value="CAI9947222.1"/>
    <property type="molecule type" value="Genomic_DNA"/>
</dbReference>
<keyword evidence="3" id="KW-1185">Reference proteome</keyword>
<organism evidence="1">
    <name type="scientific">Hexamita inflata</name>
    <dbReference type="NCBI Taxonomy" id="28002"/>
    <lineage>
        <taxon>Eukaryota</taxon>
        <taxon>Metamonada</taxon>
        <taxon>Diplomonadida</taxon>
        <taxon>Hexamitidae</taxon>
        <taxon>Hexamitinae</taxon>
        <taxon>Hexamita</taxon>
    </lineage>
</organism>
<gene>
    <name evidence="1" type="ORF">HINF_LOCUS34867</name>
    <name evidence="2" type="ORF">HINF_LOCUS50988</name>
</gene>
<dbReference type="Proteomes" id="UP001642409">
    <property type="component" value="Unassembled WGS sequence"/>
</dbReference>
<reference evidence="1" key="1">
    <citation type="submission" date="2023-06" db="EMBL/GenBank/DDBJ databases">
        <authorList>
            <person name="Kurt Z."/>
        </authorList>
    </citation>
    <scope>NUCLEOTIDE SEQUENCE</scope>
</reference>
<evidence type="ECO:0000313" key="2">
    <source>
        <dbReference type="EMBL" id="CAL6063678.1"/>
    </source>
</evidence>
<sequence length="409" mass="47325">MDQRTVQTLQLLQSAVPFDQLYGFALTQSNFAKSTLPERSAILHYLLSIIDKTRSASVFKPLLTLRPFKLRDSEQFKSVAYAWVGELSGFEQPFKQEFLSPTPRNQKMLYVLAHQCLEMQIQRLIRELGDQTNVKELSRTFNQLDLDNAEKTLRQEMYQSKLDWDAAVNAAQTLNQKIGAVESEISKNKRTEAKKKANDLDQQIKTAFEQINQMFKFNALDLSVNPQQQIINLSELRFLQQSTKQALSEIRLQNVFQGLKMFLQHEAKHELPQQTPVFQAEFKQLNHQKTVLAQKESAWNDKIQALRGNMLGYYKQEIVGFDRQEFNLLNSTRLAEKMIEMGSQLRESKIFTTQILNESQIDTMKSSDMIQVKENLASRLKRTIQSEIKEYTIFKGGDVEGVRELLDAQ</sequence>
<evidence type="ECO:0000313" key="1">
    <source>
        <dbReference type="EMBL" id="CAI9947222.1"/>
    </source>
</evidence>
<comment type="caution">
    <text evidence="1">The sequence shown here is derived from an EMBL/GenBank/DDBJ whole genome shotgun (WGS) entry which is preliminary data.</text>
</comment>
<name>A0AA86Q6Y3_9EUKA</name>
<dbReference type="EMBL" id="CAXDID020000247">
    <property type="protein sequence ID" value="CAL6063678.1"/>
    <property type="molecule type" value="Genomic_DNA"/>
</dbReference>